<dbReference type="GO" id="GO:0003677">
    <property type="term" value="F:DNA binding"/>
    <property type="evidence" value="ECO:0007669"/>
    <property type="project" value="InterPro"/>
</dbReference>
<keyword evidence="5" id="KW-0680">Restriction system</keyword>
<dbReference type="GO" id="GO:0009007">
    <property type="term" value="F:site-specific DNA-methyltransferase (adenine-specific) activity"/>
    <property type="evidence" value="ECO:0007669"/>
    <property type="project" value="UniProtKB-EC"/>
</dbReference>
<evidence type="ECO:0000313" key="9">
    <source>
        <dbReference type="Proteomes" id="UP000724657"/>
    </source>
</evidence>
<reference evidence="8" key="2">
    <citation type="submission" date="2021-04" db="EMBL/GenBank/DDBJ databases">
        <authorList>
            <person name="Gilroy R."/>
        </authorList>
    </citation>
    <scope>NUCLEOTIDE SEQUENCE</scope>
    <source>
        <strain evidence="8">A6-441</strain>
    </source>
</reference>
<dbReference type="Pfam" id="PF02384">
    <property type="entry name" value="N6_Mtase"/>
    <property type="match status" value="1"/>
</dbReference>
<dbReference type="PANTHER" id="PTHR42933:SF1">
    <property type="entry name" value="SITE-SPECIFIC DNA-METHYLTRANSFERASE (ADENINE-SPECIFIC)"/>
    <property type="match status" value="1"/>
</dbReference>
<dbReference type="InterPro" id="IPR003356">
    <property type="entry name" value="DNA_methylase_A-5"/>
</dbReference>
<dbReference type="EC" id="2.1.1.72" evidence="1"/>
<dbReference type="EMBL" id="JAHLFN010000066">
    <property type="protein sequence ID" value="MBU3842655.1"/>
    <property type="molecule type" value="Genomic_DNA"/>
</dbReference>
<dbReference type="SUPFAM" id="SSF53335">
    <property type="entry name" value="S-adenosyl-L-methionine-dependent methyltransferases"/>
    <property type="match status" value="1"/>
</dbReference>
<evidence type="ECO:0000256" key="2">
    <source>
        <dbReference type="ARBA" id="ARBA00022603"/>
    </source>
</evidence>
<dbReference type="GO" id="GO:0032259">
    <property type="term" value="P:methylation"/>
    <property type="evidence" value="ECO:0007669"/>
    <property type="project" value="UniProtKB-KW"/>
</dbReference>
<keyword evidence="4" id="KW-0949">S-adenosyl-L-methionine</keyword>
<evidence type="ECO:0000256" key="4">
    <source>
        <dbReference type="ARBA" id="ARBA00022691"/>
    </source>
</evidence>
<name>A0A9E2KZ13_9FUSO</name>
<dbReference type="InterPro" id="IPR029063">
    <property type="entry name" value="SAM-dependent_MTases_sf"/>
</dbReference>
<evidence type="ECO:0000256" key="6">
    <source>
        <dbReference type="ARBA" id="ARBA00047942"/>
    </source>
</evidence>
<dbReference type="GO" id="GO:0008170">
    <property type="term" value="F:N-methyltransferase activity"/>
    <property type="evidence" value="ECO:0007669"/>
    <property type="project" value="InterPro"/>
</dbReference>
<organism evidence="8 9">
    <name type="scientific">Candidatus Fusobacterium pullicola</name>
    <dbReference type="NCBI Taxonomy" id="2838601"/>
    <lineage>
        <taxon>Bacteria</taxon>
        <taxon>Fusobacteriati</taxon>
        <taxon>Fusobacteriota</taxon>
        <taxon>Fusobacteriia</taxon>
        <taxon>Fusobacteriales</taxon>
        <taxon>Fusobacteriaceae</taxon>
        <taxon>Fusobacterium</taxon>
    </lineage>
</organism>
<evidence type="ECO:0000259" key="7">
    <source>
        <dbReference type="Pfam" id="PF02384"/>
    </source>
</evidence>
<dbReference type="GO" id="GO:0009307">
    <property type="term" value="P:DNA restriction-modification system"/>
    <property type="evidence" value="ECO:0007669"/>
    <property type="project" value="UniProtKB-KW"/>
</dbReference>
<sequence length="210" mass="24213">MKESFLSDKRFSSYGKLASSSKADFAFIQHMIYQLADDGIMAVIVPHGVLFRGASEGVIRKYLLKDKNYIDAIIGLPPNIFYGTSIPTCIIVVKKNRKADDDILFIDASNEFEKAKNQNYLRDEDVDKIVNTYVNREEIEKYSKKVSMKEIEENDYNLNIPRYVDTFEEEEEINLDEIVEKIGKIDEEMREIDKTIKSFCDELGIKAPVI</sequence>
<proteinExistence type="predicted"/>
<keyword evidence="3" id="KW-0808">Transferase</keyword>
<dbReference type="InterPro" id="IPR051537">
    <property type="entry name" value="DNA_Adenine_Mtase"/>
</dbReference>
<keyword evidence="2 8" id="KW-0489">Methyltransferase</keyword>
<dbReference type="Gene3D" id="3.40.50.150">
    <property type="entry name" value="Vaccinia Virus protein VP39"/>
    <property type="match status" value="1"/>
</dbReference>
<evidence type="ECO:0000313" key="8">
    <source>
        <dbReference type="EMBL" id="MBU3842655.1"/>
    </source>
</evidence>
<dbReference type="AlphaFoldDB" id="A0A9E2KZ13"/>
<dbReference type="PANTHER" id="PTHR42933">
    <property type="entry name" value="SLR6095 PROTEIN"/>
    <property type="match status" value="1"/>
</dbReference>
<protein>
    <recommendedName>
        <fullName evidence="1">site-specific DNA-methyltransferase (adenine-specific)</fullName>
        <ecNumber evidence="1">2.1.1.72</ecNumber>
    </recommendedName>
</protein>
<reference evidence="8" key="1">
    <citation type="journal article" date="2021" name="PeerJ">
        <title>Extensive microbial diversity within the chicken gut microbiome revealed by metagenomics and culture.</title>
        <authorList>
            <person name="Gilroy R."/>
            <person name="Ravi A."/>
            <person name="Getino M."/>
            <person name="Pursley I."/>
            <person name="Horton D.L."/>
            <person name="Alikhan N.F."/>
            <person name="Baker D."/>
            <person name="Gharbi K."/>
            <person name="Hall N."/>
            <person name="Watson M."/>
            <person name="Adriaenssens E.M."/>
            <person name="Foster-Nyarko E."/>
            <person name="Jarju S."/>
            <person name="Secka A."/>
            <person name="Antonio M."/>
            <person name="Oren A."/>
            <person name="Chaudhuri R.R."/>
            <person name="La Ragione R."/>
            <person name="Hildebrand F."/>
            <person name="Pallen M.J."/>
        </authorList>
    </citation>
    <scope>NUCLEOTIDE SEQUENCE</scope>
    <source>
        <strain evidence="8">A6-441</strain>
    </source>
</reference>
<evidence type="ECO:0000256" key="3">
    <source>
        <dbReference type="ARBA" id="ARBA00022679"/>
    </source>
</evidence>
<dbReference type="Proteomes" id="UP000724657">
    <property type="component" value="Unassembled WGS sequence"/>
</dbReference>
<feature type="domain" description="DNA methylase adenine-specific" evidence="7">
    <location>
        <begin position="5"/>
        <end position="171"/>
    </location>
</feature>
<accession>A0A9E2KZ13</accession>
<comment type="caution">
    <text evidence="8">The sequence shown here is derived from an EMBL/GenBank/DDBJ whole genome shotgun (WGS) entry which is preliminary data.</text>
</comment>
<comment type="catalytic activity">
    <reaction evidence="6">
        <text>a 2'-deoxyadenosine in DNA + S-adenosyl-L-methionine = an N(6)-methyl-2'-deoxyadenosine in DNA + S-adenosyl-L-homocysteine + H(+)</text>
        <dbReference type="Rhea" id="RHEA:15197"/>
        <dbReference type="Rhea" id="RHEA-COMP:12418"/>
        <dbReference type="Rhea" id="RHEA-COMP:12419"/>
        <dbReference type="ChEBI" id="CHEBI:15378"/>
        <dbReference type="ChEBI" id="CHEBI:57856"/>
        <dbReference type="ChEBI" id="CHEBI:59789"/>
        <dbReference type="ChEBI" id="CHEBI:90615"/>
        <dbReference type="ChEBI" id="CHEBI:90616"/>
        <dbReference type="EC" id="2.1.1.72"/>
    </reaction>
</comment>
<evidence type="ECO:0000256" key="5">
    <source>
        <dbReference type="ARBA" id="ARBA00022747"/>
    </source>
</evidence>
<evidence type="ECO:0000256" key="1">
    <source>
        <dbReference type="ARBA" id="ARBA00011900"/>
    </source>
</evidence>
<gene>
    <name evidence="8" type="ORF">IAA47_06725</name>
</gene>